<dbReference type="AlphaFoldDB" id="A0A3N6P5C4"/>
<evidence type="ECO:0000313" key="1">
    <source>
        <dbReference type="EMBL" id="RQH29193.1"/>
    </source>
</evidence>
<dbReference type="EMBL" id="RCBY01000196">
    <property type="protein sequence ID" value="RQH29193.1"/>
    <property type="molecule type" value="Genomic_DNA"/>
</dbReference>
<evidence type="ECO:0000313" key="2">
    <source>
        <dbReference type="Proteomes" id="UP000269154"/>
    </source>
</evidence>
<reference evidence="1 2" key="1">
    <citation type="journal article" date="2018" name="ACS Chem. Biol.">
        <title>Ketoreductase domain dysfunction expands chemodiversity: malyngamide biosynthesis in the cyanobacterium Okeania hirsuta.</title>
        <authorList>
            <person name="Moss N.A."/>
            <person name="Leao T."/>
            <person name="Rankin M."/>
            <person name="McCullough T.M."/>
            <person name="Qu P."/>
            <person name="Korobeynikov A."/>
            <person name="Smith J.L."/>
            <person name="Gerwick L."/>
            <person name="Gerwick W.H."/>
        </authorList>
    </citation>
    <scope>NUCLEOTIDE SEQUENCE [LARGE SCALE GENOMIC DNA]</scope>
    <source>
        <strain evidence="1 2">PAB10Feb10-1</strain>
    </source>
</reference>
<name>A0A3N6P5C4_9CYAN</name>
<protein>
    <submittedName>
        <fullName evidence="1">Uncharacterized protein</fullName>
    </submittedName>
</protein>
<dbReference type="Proteomes" id="UP000269154">
    <property type="component" value="Unassembled WGS sequence"/>
</dbReference>
<sequence>MKPLALRVFLSFSGGPTLTEKLCVGQLLQFGGAPMGWGRQVSPTDGNLKGVLHSPPDSAAGIAMCAGIFTHYFLYTCSLTAL</sequence>
<keyword evidence="2" id="KW-1185">Reference proteome</keyword>
<gene>
    <name evidence="1" type="ORF">D5R40_24925</name>
</gene>
<comment type="caution">
    <text evidence="1">The sequence shown here is derived from an EMBL/GenBank/DDBJ whole genome shotgun (WGS) entry which is preliminary data.</text>
</comment>
<proteinExistence type="predicted"/>
<organism evidence="1 2">
    <name type="scientific">Okeania hirsuta</name>
    <dbReference type="NCBI Taxonomy" id="1458930"/>
    <lineage>
        <taxon>Bacteria</taxon>
        <taxon>Bacillati</taxon>
        <taxon>Cyanobacteriota</taxon>
        <taxon>Cyanophyceae</taxon>
        <taxon>Oscillatoriophycideae</taxon>
        <taxon>Oscillatoriales</taxon>
        <taxon>Microcoleaceae</taxon>
        <taxon>Okeania</taxon>
    </lineage>
</organism>
<accession>A0A3N6P5C4</accession>